<dbReference type="GO" id="GO:0005840">
    <property type="term" value="C:ribosome"/>
    <property type="evidence" value="ECO:0007669"/>
    <property type="project" value="TreeGrafter"/>
</dbReference>
<dbReference type="GO" id="GO:0016787">
    <property type="term" value="F:hydrolase activity"/>
    <property type="evidence" value="ECO:0007669"/>
    <property type="project" value="UniProtKB-KW"/>
</dbReference>
<evidence type="ECO:0000259" key="11">
    <source>
        <dbReference type="PROSITE" id="PS51195"/>
    </source>
</evidence>
<evidence type="ECO:0000256" key="6">
    <source>
        <dbReference type="PROSITE-ProRule" id="PRU00552"/>
    </source>
</evidence>
<keyword evidence="4 7" id="KW-0347">Helicase</keyword>
<evidence type="ECO:0000256" key="8">
    <source>
        <dbReference type="SAM" id="MobiDB-lite"/>
    </source>
</evidence>
<evidence type="ECO:0000256" key="2">
    <source>
        <dbReference type="ARBA" id="ARBA00022741"/>
    </source>
</evidence>
<dbReference type="SMART" id="SM00490">
    <property type="entry name" value="HELICc"/>
    <property type="match status" value="1"/>
</dbReference>
<feature type="domain" description="Helicase C-terminal" evidence="10">
    <location>
        <begin position="255"/>
        <end position="401"/>
    </location>
</feature>
<evidence type="ECO:0000313" key="12">
    <source>
        <dbReference type="EMBL" id="GEP67559.1"/>
    </source>
</evidence>
<dbReference type="Pfam" id="PF00271">
    <property type="entry name" value="Helicase_C"/>
    <property type="match status" value="1"/>
</dbReference>
<feature type="region of interest" description="Disordered" evidence="8">
    <location>
        <begin position="435"/>
        <end position="562"/>
    </location>
</feature>
<dbReference type="Gene3D" id="3.40.50.300">
    <property type="entry name" value="P-loop containing nucleotide triphosphate hydrolases"/>
    <property type="match status" value="2"/>
</dbReference>
<dbReference type="PROSITE" id="PS00039">
    <property type="entry name" value="DEAD_ATP_HELICASE"/>
    <property type="match status" value="1"/>
</dbReference>
<dbReference type="GO" id="GO:0005524">
    <property type="term" value="F:ATP binding"/>
    <property type="evidence" value="ECO:0007669"/>
    <property type="project" value="UniProtKB-KW"/>
</dbReference>
<sequence>MTTTTASSVQAVDVSFADFDVRPEIVASLAEAGITHPFPIQAMTLPVALSGHDIIGQAKTGTGKTLGFGVPLLHRVIAPGEEGYEDLAAPGKPQALVVVPTRELAVQVAGDLQAASRKRAVRILQVYGGRAYEPQIEALNSGVDVVVGTPGRMIDLLKQRHLDLSYAKEVVLDEADEMLDLGFLPDVETLLGATPASRHTMLFSATMPGAVVAMARRYMTQPTHIRAADPDDDGRATVKNIKQVVYRAHALDKVELLARILQARGRGLTIVFARTKRTAAKVADELAERGFASGAIHGDLGQGAREQALRAFRNGKVDVLVATDVAARGIDVDDVTHVVNYQCPEDEKTYLHRTGRTGRAGNKGTAVTFVDWDDIPRWGLIDKALELGIPAPVETYSSSPHVYSDLDIPEGTKGRLPKAQQTRAGLAAEALEDLGETGKHGGTKPAQGGSGRQGDRQGDRQSDRQGRRDQARGGERRREGEGSSRRRGGRTVAGDAGAPAAARTEETTAPSVAAPTVAPTSAAPDATGAEGEGGANRRRRRRRRPGGAGEGTSSTAAAPVTE</sequence>
<dbReference type="InterPro" id="IPR014014">
    <property type="entry name" value="RNA_helicase_DEAD_Q_motif"/>
</dbReference>
<dbReference type="GO" id="GO:0009409">
    <property type="term" value="P:response to cold"/>
    <property type="evidence" value="ECO:0007669"/>
    <property type="project" value="TreeGrafter"/>
</dbReference>
<feature type="domain" description="DEAD-box RNA helicase Q" evidence="11">
    <location>
        <begin position="14"/>
        <end position="42"/>
    </location>
</feature>
<reference evidence="12 13" key="1">
    <citation type="submission" date="2019-07" db="EMBL/GenBank/DDBJ databases">
        <title>Whole genome shotgun sequence of Cellulomonas soli NBRC 109434.</title>
        <authorList>
            <person name="Hosoyama A."/>
            <person name="Uohara A."/>
            <person name="Ohji S."/>
            <person name="Ichikawa N."/>
        </authorList>
    </citation>
    <scope>NUCLEOTIDE SEQUENCE [LARGE SCALE GENOMIC DNA]</scope>
    <source>
        <strain evidence="12 13">NBRC 109434</strain>
    </source>
</reference>
<evidence type="ECO:0000256" key="4">
    <source>
        <dbReference type="ARBA" id="ARBA00022806"/>
    </source>
</evidence>
<accession>A0A512P8P3</accession>
<feature type="short sequence motif" description="Q motif" evidence="6">
    <location>
        <begin position="14"/>
        <end position="42"/>
    </location>
</feature>
<feature type="compositionally biased region" description="Basic residues" evidence="8">
    <location>
        <begin position="536"/>
        <end position="545"/>
    </location>
</feature>
<feature type="compositionally biased region" description="Low complexity" evidence="8">
    <location>
        <begin position="551"/>
        <end position="562"/>
    </location>
</feature>
<dbReference type="GO" id="GO:0033592">
    <property type="term" value="F:RNA strand annealing activity"/>
    <property type="evidence" value="ECO:0007669"/>
    <property type="project" value="TreeGrafter"/>
</dbReference>
<organism evidence="12 13">
    <name type="scientific">Cellulomonas soli</name>
    <dbReference type="NCBI Taxonomy" id="931535"/>
    <lineage>
        <taxon>Bacteria</taxon>
        <taxon>Bacillati</taxon>
        <taxon>Actinomycetota</taxon>
        <taxon>Actinomycetes</taxon>
        <taxon>Micrococcales</taxon>
        <taxon>Cellulomonadaceae</taxon>
        <taxon>Cellulomonas</taxon>
    </lineage>
</organism>
<dbReference type="InterPro" id="IPR050547">
    <property type="entry name" value="DEAD_box_RNA_helicases"/>
</dbReference>
<feature type="compositionally biased region" description="Basic and acidic residues" evidence="8">
    <location>
        <begin position="453"/>
        <end position="484"/>
    </location>
</feature>
<gene>
    <name evidence="12" type="ORF">CSO01_02740</name>
</gene>
<dbReference type="PANTHER" id="PTHR47963">
    <property type="entry name" value="DEAD-BOX ATP-DEPENDENT RNA HELICASE 47, MITOCHONDRIAL"/>
    <property type="match status" value="1"/>
</dbReference>
<dbReference type="EC" id="3.6.4.13" evidence="1"/>
<name>A0A512P8P3_9CELL</name>
<comment type="similarity">
    <text evidence="7">Belongs to the DEAD box helicase family.</text>
</comment>
<dbReference type="InterPro" id="IPR001650">
    <property type="entry name" value="Helicase_C-like"/>
</dbReference>
<dbReference type="EMBL" id="BKAL01000001">
    <property type="protein sequence ID" value="GEP67559.1"/>
    <property type="molecule type" value="Genomic_DNA"/>
</dbReference>
<evidence type="ECO:0000256" key="1">
    <source>
        <dbReference type="ARBA" id="ARBA00012552"/>
    </source>
</evidence>
<keyword evidence="13" id="KW-1185">Reference proteome</keyword>
<evidence type="ECO:0000313" key="13">
    <source>
        <dbReference type="Proteomes" id="UP000321798"/>
    </source>
</evidence>
<dbReference type="PANTHER" id="PTHR47963:SF8">
    <property type="entry name" value="ATP-DEPENDENT RNA HELICASE DEAD"/>
    <property type="match status" value="1"/>
</dbReference>
<dbReference type="SMART" id="SM00487">
    <property type="entry name" value="DEXDc"/>
    <property type="match status" value="1"/>
</dbReference>
<dbReference type="SUPFAM" id="SSF52540">
    <property type="entry name" value="P-loop containing nucleoside triphosphate hydrolases"/>
    <property type="match status" value="1"/>
</dbReference>
<keyword evidence="2 7" id="KW-0547">Nucleotide-binding</keyword>
<dbReference type="PROSITE" id="PS51195">
    <property type="entry name" value="Q_MOTIF"/>
    <property type="match status" value="1"/>
</dbReference>
<evidence type="ECO:0000256" key="3">
    <source>
        <dbReference type="ARBA" id="ARBA00022801"/>
    </source>
</evidence>
<dbReference type="InterPro" id="IPR000629">
    <property type="entry name" value="RNA-helicase_DEAD-box_CS"/>
</dbReference>
<dbReference type="RefSeq" id="WP_146951321.1">
    <property type="nucleotide sequence ID" value="NZ_BAABBJ010000005.1"/>
</dbReference>
<keyword evidence="3 7" id="KW-0378">Hydrolase</keyword>
<dbReference type="OrthoDB" id="9805696at2"/>
<dbReference type="CDD" id="cd18787">
    <property type="entry name" value="SF2_C_DEAD"/>
    <property type="match status" value="1"/>
</dbReference>
<dbReference type="InterPro" id="IPR011545">
    <property type="entry name" value="DEAD/DEAH_box_helicase_dom"/>
</dbReference>
<feature type="region of interest" description="Disordered" evidence="8">
    <location>
        <begin position="394"/>
        <end position="423"/>
    </location>
</feature>
<evidence type="ECO:0000256" key="7">
    <source>
        <dbReference type="RuleBase" id="RU000492"/>
    </source>
</evidence>
<dbReference type="InterPro" id="IPR044742">
    <property type="entry name" value="DEAD/DEAH_RhlB"/>
</dbReference>
<dbReference type="Proteomes" id="UP000321798">
    <property type="component" value="Unassembled WGS sequence"/>
</dbReference>
<dbReference type="PROSITE" id="PS51194">
    <property type="entry name" value="HELICASE_CTER"/>
    <property type="match status" value="1"/>
</dbReference>
<dbReference type="InterPro" id="IPR014001">
    <property type="entry name" value="Helicase_ATP-bd"/>
</dbReference>
<feature type="domain" description="Helicase ATP-binding" evidence="9">
    <location>
        <begin position="45"/>
        <end position="225"/>
    </location>
</feature>
<dbReference type="GO" id="GO:0003724">
    <property type="term" value="F:RNA helicase activity"/>
    <property type="evidence" value="ECO:0007669"/>
    <property type="project" value="UniProtKB-EC"/>
</dbReference>
<evidence type="ECO:0000259" key="10">
    <source>
        <dbReference type="PROSITE" id="PS51194"/>
    </source>
</evidence>
<evidence type="ECO:0000259" key="9">
    <source>
        <dbReference type="PROSITE" id="PS51192"/>
    </source>
</evidence>
<dbReference type="CDD" id="cd00268">
    <property type="entry name" value="DEADc"/>
    <property type="match status" value="1"/>
</dbReference>
<dbReference type="AlphaFoldDB" id="A0A512P8P3"/>
<dbReference type="Pfam" id="PF00270">
    <property type="entry name" value="DEAD"/>
    <property type="match status" value="1"/>
</dbReference>
<feature type="compositionally biased region" description="Low complexity" evidence="8">
    <location>
        <begin position="490"/>
        <end position="529"/>
    </location>
</feature>
<proteinExistence type="inferred from homology"/>
<comment type="caution">
    <text evidence="12">The sequence shown here is derived from an EMBL/GenBank/DDBJ whole genome shotgun (WGS) entry which is preliminary data.</text>
</comment>
<dbReference type="GO" id="GO:0005829">
    <property type="term" value="C:cytosol"/>
    <property type="evidence" value="ECO:0007669"/>
    <property type="project" value="TreeGrafter"/>
</dbReference>
<protein>
    <recommendedName>
        <fullName evidence="1">RNA helicase</fullName>
        <ecNumber evidence="1">3.6.4.13</ecNumber>
    </recommendedName>
</protein>
<keyword evidence="5 7" id="KW-0067">ATP-binding</keyword>
<dbReference type="PROSITE" id="PS51192">
    <property type="entry name" value="HELICASE_ATP_BIND_1"/>
    <property type="match status" value="1"/>
</dbReference>
<dbReference type="InterPro" id="IPR027417">
    <property type="entry name" value="P-loop_NTPase"/>
</dbReference>
<evidence type="ECO:0000256" key="5">
    <source>
        <dbReference type="ARBA" id="ARBA00022840"/>
    </source>
</evidence>